<comment type="domain">
    <text evidence="5">The PRC barrel domain binds ribosomal protein uS19.</text>
</comment>
<organism evidence="8 9">
    <name type="scientific">Xylella fastidiosa subsp. sandyi Ann-1</name>
    <dbReference type="NCBI Taxonomy" id="155920"/>
    <lineage>
        <taxon>Bacteria</taxon>
        <taxon>Pseudomonadati</taxon>
        <taxon>Pseudomonadota</taxon>
        <taxon>Gammaproteobacteria</taxon>
        <taxon>Lysobacterales</taxon>
        <taxon>Lysobacteraceae</taxon>
        <taxon>Xylella</taxon>
    </lineage>
</organism>
<dbReference type="GO" id="GO:0005840">
    <property type="term" value="C:ribosome"/>
    <property type="evidence" value="ECO:0007669"/>
    <property type="project" value="InterPro"/>
</dbReference>
<evidence type="ECO:0000256" key="5">
    <source>
        <dbReference type="HAMAP-Rule" id="MF_00014"/>
    </source>
</evidence>
<dbReference type="PANTHER" id="PTHR33692">
    <property type="entry name" value="RIBOSOME MATURATION FACTOR RIMM"/>
    <property type="match status" value="1"/>
</dbReference>
<dbReference type="GO" id="GO:0005737">
    <property type="term" value="C:cytoplasm"/>
    <property type="evidence" value="ECO:0007669"/>
    <property type="project" value="UniProtKB-SubCell"/>
</dbReference>
<dbReference type="SUPFAM" id="SSF50346">
    <property type="entry name" value="PRC-barrel domain"/>
    <property type="match status" value="1"/>
</dbReference>
<proteinExistence type="inferred from homology"/>
<dbReference type="HAMAP" id="MF_00014">
    <property type="entry name" value="Ribosome_mat_RimM"/>
    <property type="match status" value="1"/>
</dbReference>
<dbReference type="InterPro" id="IPR036976">
    <property type="entry name" value="RimM_N_sf"/>
</dbReference>
<comment type="subcellular location">
    <subcellularLocation>
        <location evidence="5">Cytoplasm</location>
    </subcellularLocation>
</comment>
<evidence type="ECO:0000256" key="4">
    <source>
        <dbReference type="ARBA" id="ARBA00023186"/>
    </source>
</evidence>
<dbReference type="GO" id="GO:0043022">
    <property type="term" value="F:ribosome binding"/>
    <property type="evidence" value="ECO:0007669"/>
    <property type="project" value="InterPro"/>
</dbReference>
<accession>A0A060H1S7</accession>
<keyword evidence="3 5" id="KW-0698">rRNA processing</keyword>
<dbReference type="Gene3D" id="2.40.30.60">
    <property type="entry name" value="RimM"/>
    <property type="match status" value="1"/>
</dbReference>
<keyword evidence="4 5" id="KW-0143">Chaperone</keyword>
<evidence type="ECO:0000313" key="8">
    <source>
        <dbReference type="EMBL" id="AIC09265.1"/>
    </source>
</evidence>
<sequence>MKDNERRILLGRVVGGFGLRGEIKIESWTEPRDAIFRYQPWLLRSPTGTESMLNGARGYETGKRLIATFPGINDRNAVEAICGTEIYVPRSALPPPHPDEYYWVDLEGLQVHTLEGVVLGSVSHLFSNGANDVIVIHGERERLIPFVQPDYVKSVDFEAERIVVDWDPEF</sequence>
<comment type="similarity">
    <text evidence="5">Belongs to the RimM family.</text>
</comment>
<dbReference type="InterPro" id="IPR056792">
    <property type="entry name" value="PRC_RimM"/>
</dbReference>
<dbReference type="Pfam" id="PF01782">
    <property type="entry name" value="RimM"/>
    <property type="match status" value="1"/>
</dbReference>
<dbReference type="SMR" id="A0A060H1S7"/>
<name>A0A060H1S7_XYLFS</name>
<dbReference type="SUPFAM" id="SSF50447">
    <property type="entry name" value="Translation proteins"/>
    <property type="match status" value="1"/>
</dbReference>
<dbReference type="Gene3D" id="2.30.30.240">
    <property type="entry name" value="PRC-barrel domain"/>
    <property type="match status" value="1"/>
</dbReference>
<evidence type="ECO:0000259" key="6">
    <source>
        <dbReference type="Pfam" id="PF01782"/>
    </source>
</evidence>
<dbReference type="InterPro" id="IPR011033">
    <property type="entry name" value="PRC_barrel-like_sf"/>
</dbReference>
<feature type="domain" description="Ribosome maturation factor RimM PRC barrel" evidence="7">
    <location>
        <begin position="103"/>
        <end position="167"/>
    </location>
</feature>
<dbReference type="GO" id="GO:0042274">
    <property type="term" value="P:ribosomal small subunit biogenesis"/>
    <property type="evidence" value="ECO:0007669"/>
    <property type="project" value="UniProtKB-UniRule"/>
</dbReference>
<dbReference type="InterPro" id="IPR002676">
    <property type="entry name" value="RimM_N"/>
</dbReference>
<dbReference type="HOGENOM" id="CLU_077636_1_0_6"/>
<comment type="function">
    <text evidence="5">An accessory protein needed during the final step in the assembly of 30S ribosomal subunit, possibly for assembly of the head region. Essential for efficient processing of 16S rRNA. May be needed both before and after RbfA during the maturation of 16S rRNA. It has affinity for free ribosomal 30S subunits but not for 70S ribosomes.</text>
</comment>
<dbReference type="EMBL" id="CP006696">
    <property type="protein sequence ID" value="AIC09265.1"/>
    <property type="molecule type" value="Genomic_DNA"/>
</dbReference>
<evidence type="ECO:0000259" key="7">
    <source>
        <dbReference type="Pfam" id="PF24986"/>
    </source>
</evidence>
<dbReference type="NCBIfam" id="TIGR02273">
    <property type="entry name" value="16S_RimM"/>
    <property type="match status" value="1"/>
</dbReference>
<dbReference type="GO" id="GO:0006364">
    <property type="term" value="P:rRNA processing"/>
    <property type="evidence" value="ECO:0007669"/>
    <property type="project" value="UniProtKB-UniRule"/>
</dbReference>
<dbReference type="InterPro" id="IPR011961">
    <property type="entry name" value="RimM"/>
</dbReference>
<feature type="domain" description="RimM N-terminal" evidence="6">
    <location>
        <begin position="10"/>
        <end position="91"/>
    </location>
</feature>
<dbReference type="Pfam" id="PF24986">
    <property type="entry name" value="PRC_RimM"/>
    <property type="match status" value="1"/>
</dbReference>
<protein>
    <recommendedName>
        <fullName evidence="5">Ribosome maturation factor RimM</fullName>
    </recommendedName>
</protein>
<dbReference type="PANTHER" id="PTHR33692:SF1">
    <property type="entry name" value="RIBOSOME MATURATION FACTOR RIMM"/>
    <property type="match status" value="1"/>
</dbReference>
<reference evidence="8 9" key="1">
    <citation type="submission" date="2013-08" db="EMBL/GenBank/DDBJ databases">
        <authorList>
            <person name="Stouthamer R."/>
            <person name="Nunney L."/>
        </authorList>
    </citation>
    <scope>NUCLEOTIDE SEQUENCE [LARGE SCALE GENOMIC DNA]</scope>
    <source>
        <strain evidence="9">ann-1</strain>
    </source>
</reference>
<keyword evidence="1 5" id="KW-0963">Cytoplasm</keyword>
<dbReference type="InterPro" id="IPR009000">
    <property type="entry name" value="Transl_B-barrel_sf"/>
</dbReference>
<evidence type="ECO:0000256" key="3">
    <source>
        <dbReference type="ARBA" id="ARBA00022552"/>
    </source>
</evidence>
<dbReference type="RefSeq" id="WP_010892654.1">
    <property type="nucleotide sequence ID" value="NZ_CP006696.1"/>
</dbReference>
<evidence type="ECO:0000313" key="9">
    <source>
        <dbReference type="Proteomes" id="UP000027215"/>
    </source>
</evidence>
<dbReference type="Proteomes" id="UP000027215">
    <property type="component" value="Chromosome"/>
</dbReference>
<dbReference type="AlphaFoldDB" id="A0A060H1S7"/>
<comment type="subunit">
    <text evidence="5">Binds ribosomal protein uS19.</text>
</comment>
<gene>
    <name evidence="5" type="primary">rimM</name>
    <name evidence="8" type="ORF">D934_01365</name>
</gene>
<dbReference type="PATRIC" id="fig|155920.8.peg.327"/>
<evidence type="ECO:0000256" key="1">
    <source>
        <dbReference type="ARBA" id="ARBA00022490"/>
    </source>
</evidence>
<keyword evidence="2 5" id="KW-0690">Ribosome biogenesis</keyword>
<dbReference type="KEGG" id="xfs:D934_01365"/>
<evidence type="ECO:0000256" key="2">
    <source>
        <dbReference type="ARBA" id="ARBA00022517"/>
    </source>
</evidence>